<proteinExistence type="predicted"/>
<comment type="caution">
    <text evidence="1">The sequence shown here is derived from an EMBL/GenBank/DDBJ whole genome shotgun (WGS) entry which is preliminary data.</text>
</comment>
<dbReference type="AlphaFoldDB" id="A0AAV7T4W1"/>
<dbReference type="Proteomes" id="UP001066276">
    <property type="component" value="Chromosome 4_1"/>
</dbReference>
<keyword evidence="2" id="KW-1185">Reference proteome</keyword>
<name>A0AAV7T4W1_PLEWA</name>
<organism evidence="1 2">
    <name type="scientific">Pleurodeles waltl</name>
    <name type="common">Iberian ribbed newt</name>
    <dbReference type="NCBI Taxonomy" id="8319"/>
    <lineage>
        <taxon>Eukaryota</taxon>
        <taxon>Metazoa</taxon>
        <taxon>Chordata</taxon>
        <taxon>Craniata</taxon>
        <taxon>Vertebrata</taxon>
        <taxon>Euteleostomi</taxon>
        <taxon>Amphibia</taxon>
        <taxon>Batrachia</taxon>
        <taxon>Caudata</taxon>
        <taxon>Salamandroidea</taxon>
        <taxon>Salamandridae</taxon>
        <taxon>Pleurodelinae</taxon>
        <taxon>Pleurodeles</taxon>
    </lineage>
</organism>
<reference evidence="1" key="1">
    <citation type="journal article" date="2022" name="bioRxiv">
        <title>Sequencing and chromosome-scale assembly of the giantPleurodeles waltlgenome.</title>
        <authorList>
            <person name="Brown T."/>
            <person name="Elewa A."/>
            <person name="Iarovenko S."/>
            <person name="Subramanian E."/>
            <person name="Araus A.J."/>
            <person name="Petzold A."/>
            <person name="Susuki M."/>
            <person name="Suzuki K.-i.T."/>
            <person name="Hayashi T."/>
            <person name="Toyoda A."/>
            <person name="Oliveira C."/>
            <person name="Osipova E."/>
            <person name="Leigh N.D."/>
            <person name="Simon A."/>
            <person name="Yun M.H."/>
        </authorList>
    </citation>
    <scope>NUCLEOTIDE SEQUENCE</scope>
    <source>
        <strain evidence="1">20211129_DDA</strain>
        <tissue evidence="1">Liver</tissue>
    </source>
</reference>
<dbReference type="EMBL" id="JANPWB010000007">
    <property type="protein sequence ID" value="KAJ1171544.1"/>
    <property type="molecule type" value="Genomic_DNA"/>
</dbReference>
<evidence type="ECO:0000313" key="1">
    <source>
        <dbReference type="EMBL" id="KAJ1171544.1"/>
    </source>
</evidence>
<gene>
    <name evidence="1" type="ORF">NDU88_003405</name>
</gene>
<evidence type="ECO:0000313" key="2">
    <source>
        <dbReference type="Proteomes" id="UP001066276"/>
    </source>
</evidence>
<accession>A0AAV7T4W1</accession>
<sequence>MTHRPAPMRHAEPRLLGTPGYRPLDKCIIYDFSGASTSIEQTEVASLGRHLVVLQHYWATKSKIGVA</sequence>
<protein>
    <submittedName>
        <fullName evidence="1">Uncharacterized protein</fullName>
    </submittedName>
</protein>